<comment type="similarity">
    <text evidence="2">Belongs to the Nudix hydrolase family.</text>
</comment>
<evidence type="ECO:0000313" key="9">
    <source>
        <dbReference type="Proteomes" id="UP000371041"/>
    </source>
</evidence>
<gene>
    <name evidence="8" type="ORF">GIY23_09900</name>
</gene>
<dbReference type="PANTHER" id="PTHR10885">
    <property type="entry name" value="ISOPENTENYL-DIPHOSPHATE DELTA-ISOMERASE"/>
    <property type="match status" value="1"/>
</dbReference>
<evidence type="ECO:0000256" key="3">
    <source>
        <dbReference type="ARBA" id="ARBA00022723"/>
    </source>
</evidence>
<evidence type="ECO:0000259" key="7">
    <source>
        <dbReference type="PROSITE" id="PS51462"/>
    </source>
</evidence>
<dbReference type="Pfam" id="PF00293">
    <property type="entry name" value="NUDIX"/>
    <property type="match status" value="1"/>
</dbReference>
<feature type="domain" description="Nudix hydrolase" evidence="7">
    <location>
        <begin position="31"/>
        <end position="160"/>
    </location>
</feature>
<evidence type="ECO:0000256" key="1">
    <source>
        <dbReference type="ARBA" id="ARBA00001946"/>
    </source>
</evidence>
<dbReference type="AlphaFoldDB" id="A0A5Q3Q589"/>
<organism evidence="8 9">
    <name type="scientific">Allosaccharopolyspora coralli</name>
    <dbReference type="NCBI Taxonomy" id="2665642"/>
    <lineage>
        <taxon>Bacteria</taxon>
        <taxon>Bacillati</taxon>
        <taxon>Actinomycetota</taxon>
        <taxon>Actinomycetes</taxon>
        <taxon>Pseudonocardiales</taxon>
        <taxon>Pseudonocardiaceae</taxon>
        <taxon>Allosaccharopolyspora</taxon>
    </lineage>
</organism>
<reference evidence="9" key="1">
    <citation type="submission" date="2019-11" db="EMBL/GenBank/DDBJ databases">
        <title>The complete genome sequence of Saccharopolyspora sp. E2A.</title>
        <authorList>
            <person name="Zhang G."/>
        </authorList>
    </citation>
    <scope>NUCLEOTIDE SEQUENCE [LARGE SCALE GENOMIC DNA]</scope>
    <source>
        <strain evidence="9">E2A</strain>
    </source>
</reference>
<name>A0A5Q3Q589_9PSEU</name>
<evidence type="ECO:0000256" key="6">
    <source>
        <dbReference type="PIRSR" id="PIRSR017340-1"/>
    </source>
</evidence>
<comment type="cofactor">
    <cofactor evidence="1">
        <name>Mg(2+)</name>
        <dbReference type="ChEBI" id="CHEBI:18420"/>
    </cofactor>
</comment>
<evidence type="ECO:0000256" key="5">
    <source>
        <dbReference type="ARBA" id="ARBA00022842"/>
    </source>
</evidence>
<sequence>MSVRDEQIAVYDAAGAVVGAASRARMRREGLWHAATAVLVRSQDGRSVYVHRRTDSKEVYPGMYDCWAGGVVAAGEDPDAAARRELAEELGVTGSAVRWRFRTVHELATVRFHAFVYETRWSGSIVHQPDEVADGGWMPLDELRAKLGDPGFSFVPDGRQFIEEWFSRRLGD</sequence>
<keyword evidence="9" id="KW-1185">Reference proteome</keyword>
<keyword evidence="3 6" id="KW-0479">Metal-binding</keyword>
<dbReference type="InterPro" id="IPR000086">
    <property type="entry name" value="NUDIX_hydrolase_dom"/>
</dbReference>
<dbReference type="EMBL" id="CP045929">
    <property type="protein sequence ID" value="QGK69791.1"/>
    <property type="molecule type" value="Genomic_DNA"/>
</dbReference>
<dbReference type="InterPro" id="IPR024195">
    <property type="entry name" value="NUDIX_hydrolase_YfcD_pred"/>
</dbReference>
<dbReference type="RefSeq" id="WP_154076384.1">
    <property type="nucleotide sequence ID" value="NZ_CP045929.1"/>
</dbReference>
<keyword evidence="4" id="KW-0378">Hydrolase</keyword>
<dbReference type="PROSITE" id="PS51462">
    <property type="entry name" value="NUDIX"/>
    <property type="match status" value="1"/>
</dbReference>
<dbReference type="PROSITE" id="PS00893">
    <property type="entry name" value="NUDIX_BOX"/>
    <property type="match status" value="1"/>
</dbReference>
<dbReference type="PIRSF" id="PIRSF017340">
    <property type="entry name" value="Nudix_hydro"/>
    <property type="match status" value="1"/>
</dbReference>
<dbReference type="Gene3D" id="3.90.79.10">
    <property type="entry name" value="Nucleoside Triphosphate Pyrophosphohydrolase"/>
    <property type="match status" value="1"/>
</dbReference>
<feature type="binding site" evidence="6">
    <location>
        <position position="85"/>
    </location>
    <ligand>
        <name>Mg(2+)</name>
        <dbReference type="ChEBI" id="CHEBI:18420"/>
    </ligand>
</feature>
<evidence type="ECO:0000256" key="4">
    <source>
        <dbReference type="ARBA" id="ARBA00022801"/>
    </source>
</evidence>
<dbReference type="GO" id="GO:0016817">
    <property type="term" value="F:hydrolase activity, acting on acid anhydrides"/>
    <property type="evidence" value="ECO:0007669"/>
    <property type="project" value="InterPro"/>
</dbReference>
<dbReference type="InterPro" id="IPR015797">
    <property type="entry name" value="NUDIX_hydrolase-like_dom_sf"/>
</dbReference>
<accession>A0A5Q3Q589</accession>
<dbReference type="KEGG" id="sace:GIY23_09900"/>
<dbReference type="PANTHER" id="PTHR10885:SF0">
    <property type="entry name" value="ISOPENTENYL-DIPHOSPHATE DELTA-ISOMERASE"/>
    <property type="match status" value="1"/>
</dbReference>
<feature type="binding site" evidence="6">
    <location>
        <position position="89"/>
    </location>
    <ligand>
        <name>Mg(2+)</name>
        <dbReference type="ChEBI" id="CHEBI:18420"/>
    </ligand>
</feature>
<evidence type="ECO:0000256" key="2">
    <source>
        <dbReference type="ARBA" id="ARBA00005582"/>
    </source>
</evidence>
<keyword evidence="5 6" id="KW-0460">Magnesium</keyword>
<dbReference type="GO" id="GO:0046872">
    <property type="term" value="F:metal ion binding"/>
    <property type="evidence" value="ECO:0007669"/>
    <property type="project" value="UniProtKB-KW"/>
</dbReference>
<dbReference type="SUPFAM" id="SSF55811">
    <property type="entry name" value="Nudix"/>
    <property type="match status" value="1"/>
</dbReference>
<dbReference type="Proteomes" id="UP000371041">
    <property type="component" value="Chromosome"/>
</dbReference>
<dbReference type="InterPro" id="IPR020084">
    <property type="entry name" value="NUDIX_hydrolase_CS"/>
</dbReference>
<proteinExistence type="inferred from homology"/>
<evidence type="ECO:0000313" key="8">
    <source>
        <dbReference type="EMBL" id="QGK69791.1"/>
    </source>
</evidence>
<protein>
    <submittedName>
        <fullName evidence="8">NUDIX domain-containing protein</fullName>
    </submittedName>
</protein>